<feature type="compositionally biased region" description="Basic and acidic residues" evidence="1">
    <location>
        <begin position="70"/>
        <end position="84"/>
    </location>
</feature>
<name>A0A087TN84_STEMI</name>
<dbReference type="Proteomes" id="UP000054359">
    <property type="component" value="Unassembled WGS sequence"/>
</dbReference>
<feature type="non-terminal residue" evidence="2">
    <location>
        <position position="95"/>
    </location>
</feature>
<proteinExistence type="predicted"/>
<evidence type="ECO:0000256" key="1">
    <source>
        <dbReference type="SAM" id="MobiDB-lite"/>
    </source>
</evidence>
<dbReference type="AlphaFoldDB" id="A0A087TN84"/>
<protein>
    <submittedName>
        <fullName evidence="2">Uncharacterized protein</fullName>
    </submittedName>
</protein>
<dbReference type="EMBL" id="KK116007">
    <property type="protein sequence ID" value="KFM66573.1"/>
    <property type="molecule type" value="Genomic_DNA"/>
</dbReference>
<sequence length="95" mass="10949">MISAFWPHLATGRLRPPLRQPPEKVAALPGHCRPEDKRPCSLLAPKWRCCLPDLKASRTRKNLRRGRTTFPERVRERGEREAGRQTDGVHSCDRI</sequence>
<reference evidence="2 3" key="1">
    <citation type="submission" date="2013-11" db="EMBL/GenBank/DDBJ databases">
        <title>Genome sequencing of Stegodyphus mimosarum.</title>
        <authorList>
            <person name="Bechsgaard J."/>
        </authorList>
    </citation>
    <scope>NUCLEOTIDE SEQUENCE [LARGE SCALE GENOMIC DNA]</scope>
</reference>
<feature type="region of interest" description="Disordered" evidence="1">
    <location>
        <begin position="61"/>
        <end position="95"/>
    </location>
</feature>
<evidence type="ECO:0000313" key="2">
    <source>
        <dbReference type="EMBL" id="KFM66573.1"/>
    </source>
</evidence>
<accession>A0A087TN84</accession>
<organism evidence="2 3">
    <name type="scientific">Stegodyphus mimosarum</name>
    <name type="common">African social velvet spider</name>
    <dbReference type="NCBI Taxonomy" id="407821"/>
    <lineage>
        <taxon>Eukaryota</taxon>
        <taxon>Metazoa</taxon>
        <taxon>Ecdysozoa</taxon>
        <taxon>Arthropoda</taxon>
        <taxon>Chelicerata</taxon>
        <taxon>Arachnida</taxon>
        <taxon>Araneae</taxon>
        <taxon>Araneomorphae</taxon>
        <taxon>Entelegynae</taxon>
        <taxon>Eresoidea</taxon>
        <taxon>Eresidae</taxon>
        <taxon>Stegodyphus</taxon>
    </lineage>
</organism>
<evidence type="ECO:0000313" key="3">
    <source>
        <dbReference type="Proteomes" id="UP000054359"/>
    </source>
</evidence>
<keyword evidence="3" id="KW-1185">Reference proteome</keyword>
<gene>
    <name evidence="2" type="ORF">X975_08223</name>
</gene>